<dbReference type="SUPFAM" id="SSF54285">
    <property type="entry name" value="MoaD/ThiS"/>
    <property type="match status" value="1"/>
</dbReference>
<sequence>MPTVRFTKHLLRYYPALQTAEVEGGTVAAVIAALEERYHGLSAYFVDDQGRLREHVNIFIGKDLIRDRESLSDPVQANDTIFILQALSGG</sequence>
<evidence type="ECO:0000313" key="2">
    <source>
        <dbReference type="Proteomes" id="UP000055060"/>
    </source>
</evidence>
<dbReference type="InterPro" id="IPR016155">
    <property type="entry name" value="Mopterin_synth/thiamin_S_b"/>
</dbReference>
<dbReference type="EMBL" id="DF967972">
    <property type="protein sequence ID" value="GAP12596.1"/>
    <property type="molecule type" value="Genomic_DNA"/>
</dbReference>
<dbReference type="RefSeq" id="WP_075072007.1">
    <property type="nucleotide sequence ID" value="NZ_DF967972.1"/>
</dbReference>
<gene>
    <name evidence="1" type="ORF">LARV_00332</name>
</gene>
<accession>A0A0S7BD11</accession>
<dbReference type="OrthoDB" id="9156098at2"/>
<dbReference type="AlphaFoldDB" id="A0A0S7BD11"/>
<dbReference type="PANTHER" id="PTHR38031">
    <property type="entry name" value="SULFUR CARRIER PROTEIN SLR0821-RELATED"/>
    <property type="match status" value="1"/>
</dbReference>
<reference evidence="1" key="1">
    <citation type="submission" date="2015-07" db="EMBL/GenBank/DDBJ databases">
        <title>Draft Genome Sequences of Anaerolinea thermolimosa IMO-1, Bellilinea caldifistulae GOMI-1, Leptolinea tardivitalis YMTK-2, Levilinea saccharolytica KIBI-1,Longilinea arvoryzae KOME-1, Previously Described as Members of the Anaerolineaceae (Chloroflexi).</title>
        <authorList>
            <person name="Sekiguchi Y."/>
            <person name="Ohashi A."/>
            <person name="Matsuura N."/>
            <person name="Tourlousse M.D."/>
        </authorList>
    </citation>
    <scope>NUCLEOTIDE SEQUENCE [LARGE SCALE GENOMIC DNA]</scope>
    <source>
        <strain evidence="1">KOME-1</strain>
    </source>
</reference>
<protein>
    <submittedName>
        <fullName evidence="1">Molybdopterin synthase subunit MoaD</fullName>
    </submittedName>
</protein>
<keyword evidence="2" id="KW-1185">Reference proteome</keyword>
<dbReference type="PANTHER" id="PTHR38031:SF1">
    <property type="entry name" value="SULFUR CARRIER PROTEIN CYSO"/>
    <property type="match status" value="1"/>
</dbReference>
<name>A0A0S7BD11_9CHLR</name>
<dbReference type="Proteomes" id="UP000055060">
    <property type="component" value="Unassembled WGS sequence"/>
</dbReference>
<dbReference type="InterPro" id="IPR052045">
    <property type="entry name" value="Sulfur_Carrier/Prot_Modifier"/>
</dbReference>
<dbReference type="Pfam" id="PF02597">
    <property type="entry name" value="ThiS"/>
    <property type="match status" value="1"/>
</dbReference>
<evidence type="ECO:0000313" key="1">
    <source>
        <dbReference type="EMBL" id="GAP12596.1"/>
    </source>
</evidence>
<dbReference type="STRING" id="360412.LARV_00332"/>
<organism evidence="1">
    <name type="scientific">Longilinea arvoryzae</name>
    <dbReference type="NCBI Taxonomy" id="360412"/>
    <lineage>
        <taxon>Bacteria</taxon>
        <taxon>Bacillati</taxon>
        <taxon>Chloroflexota</taxon>
        <taxon>Anaerolineae</taxon>
        <taxon>Anaerolineales</taxon>
        <taxon>Anaerolineaceae</taxon>
        <taxon>Longilinea</taxon>
    </lineage>
</organism>
<proteinExistence type="predicted"/>
<dbReference type="InterPro" id="IPR003749">
    <property type="entry name" value="ThiS/MoaD-like"/>
</dbReference>
<dbReference type="InterPro" id="IPR012675">
    <property type="entry name" value="Beta-grasp_dom_sf"/>
</dbReference>
<dbReference type="Gene3D" id="3.10.20.30">
    <property type="match status" value="1"/>
</dbReference>